<dbReference type="GO" id="GO:0008270">
    <property type="term" value="F:zinc ion binding"/>
    <property type="evidence" value="ECO:0007669"/>
    <property type="project" value="UniProtKB-KW"/>
</dbReference>
<dbReference type="Gene3D" id="2.30.30.490">
    <property type="match status" value="1"/>
</dbReference>
<dbReference type="Pfam" id="PF13831">
    <property type="entry name" value="PHD_2"/>
    <property type="match status" value="1"/>
</dbReference>
<feature type="compositionally biased region" description="Polar residues" evidence="5">
    <location>
        <begin position="71"/>
        <end position="80"/>
    </location>
</feature>
<feature type="domain" description="BAH" evidence="6">
    <location>
        <begin position="258"/>
        <end position="377"/>
    </location>
</feature>
<dbReference type="PROSITE" id="PS51805">
    <property type="entry name" value="EPHD"/>
    <property type="match status" value="1"/>
</dbReference>
<dbReference type="InterPro" id="IPR029617">
    <property type="entry name" value="Snt2"/>
</dbReference>
<dbReference type="InterPro" id="IPR000949">
    <property type="entry name" value="ELM2_dom"/>
</dbReference>
<dbReference type="GO" id="GO:0004842">
    <property type="term" value="F:ubiquitin-protein transferase activity"/>
    <property type="evidence" value="ECO:0007669"/>
    <property type="project" value="TreeGrafter"/>
</dbReference>
<feature type="compositionally biased region" description="Pro residues" evidence="5">
    <location>
        <begin position="983"/>
        <end position="1002"/>
    </location>
</feature>
<keyword evidence="3" id="KW-0862">Zinc</keyword>
<evidence type="ECO:0000313" key="9">
    <source>
        <dbReference type="EMBL" id="QDS67921.1"/>
    </source>
</evidence>
<feature type="compositionally biased region" description="Polar residues" evidence="5">
    <location>
        <begin position="1535"/>
        <end position="1558"/>
    </location>
</feature>
<feature type="compositionally biased region" description="Acidic residues" evidence="5">
    <location>
        <begin position="482"/>
        <end position="499"/>
    </location>
</feature>
<dbReference type="InterPro" id="IPR001025">
    <property type="entry name" value="BAH_dom"/>
</dbReference>
<evidence type="ECO:0000256" key="4">
    <source>
        <dbReference type="ARBA" id="ARBA00023242"/>
    </source>
</evidence>
<feature type="domain" description="PHD-type" evidence="8">
    <location>
        <begin position="1122"/>
        <end position="1236"/>
    </location>
</feature>
<evidence type="ECO:0008006" key="11">
    <source>
        <dbReference type="Google" id="ProtNLM"/>
    </source>
</evidence>
<dbReference type="Pfam" id="PF01426">
    <property type="entry name" value="BAH"/>
    <property type="match status" value="1"/>
</dbReference>
<evidence type="ECO:0000256" key="2">
    <source>
        <dbReference type="ARBA" id="ARBA00022771"/>
    </source>
</evidence>
<dbReference type="Pfam" id="PF00628">
    <property type="entry name" value="PHD"/>
    <property type="match status" value="1"/>
</dbReference>
<dbReference type="InterPro" id="IPR009057">
    <property type="entry name" value="Homeodomain-like_sf"/>
</dbReference>
<accession>A0A517KX11</accession>
<feature type="compositionally biased region" description="Basic and acidic residues" evidence="5">
    <location>
        <begin position="1342"/>
        <end position="1362"/>
    </location>
</feature>
<dbReference type="InterPro" id="IPR011011">
    <property type="entry name" value="Znf_FYVE_PHD"/>
</dbReference>
<feature type="compositionally biased region" description="Polar residues" evidence="5">
    <location>
        <begin position="1700"/>
        <end position="1710"/>
    </location>
</feature>
<dbReference type="SUPFAM" id="SSF46689">
    <property type="entry name" value="Homeodomain-like"/>
    <property type="match status" value="1"/>
</dbReference>
<dbReference type="Pfam" id="PF13832">
    <property type="entry name" value="zf-HC5HC2H_2"/>
    <property type="match status" value="1"/>
</dbReference>
<feature type="compositionally biased region" description="Polar residues" evidence="5">
    <location>
        <begin position="1318"/>
        <end position="1337"/>
    </location>
</feature>
<dbReference type="Gene3D" id="3.30.40.10">
    <property type="entry name" value="Zinc/RING finger domain, C3HC4 (zinc finger)"/>
    <property type="match status" value="3"/>
</dbReference>
<dbReference type="GO" id="GO:0003682">
    <property type="term" value="F:chromatin binding"/>
    <property type="evidence" value="ECO:0007669"/>
    <property type="project" value="InterPro"/>
</dbReference>
<dbReference type="FunFam" id="2.30.30.490:FF:000018">
    <property type="entry name" value="Lid2 complex component snt2"/>
    <property type="match status" value="1"/>
</dbReference>
<dbReference type="InterPro" id="IPR013083">
    <property type="entry name" value="Znf_RING/FYVE/PHD"/>
</dbReference>
<evidence type="ECO:0000256" key="1">
    <source>
        <dbReference type="ARBA" id="ARBA00022723"/>
    </source>
</evidence>
<evidence type="ECO:0000313" key="10">
    <source>
        <dbReference type="Proteomes" id="UP000316270"/>
    </source>
</evidence>
<evidence type="ECO:0000256" key="3">
    <source>
        <dbReference type="ARBA" id="ARBA00022833"/>
    </source>
</evidence>
<feature type="domain" description="ELM2" evidence="7">
    <location>
        <begin position="556"/>
        <end position="721"/>
    </location>
</feature>
<dbReference type="PROSITE" id="PS51156">
    <property type="entry name" value="ELM2"/>
    <property type="match status" value="1"/>
</dbReference>
<organism evidence="9 10">
    <name type="scientific">Venturia effusa</name>
    <dbReference type="NCBI Taxonomy" id="50376"/>
    <lineage>
        <taxon>Eukaryota</taxon>
        <taxon>Fungi</taxon>
        <taxon>Dikarya</taxon>
        <taxon>Ascomycota</taxon>
        <taxon>Pezizomycotina</taxon>
        <taxon>Dothideomycetes</taxon>
        <taxon>Pleosporomycetidae</taxon>
        <taxon>Venturiales</taxon>
        <taxon>Venturiaceae</taxon>
        <taxon>Venturia</taxon>
    </lineage>
</organism>
<dbReference type="PANTHER" id="PTHR47672">
    <property type="entry name" value="E3 UBIQUITIN-PROTEIN LIGASE SNT2"/>
    <property type="match status" value="1"/>
</dbReference>
<feature type="compositionally biased region" description="Polar residues" evidence="5">
    <location>
        <begin position="28"/>
        <end position="44"/>
    </location>
</feature>
<gene>
    <name evidence="9" type="ORF">FKW77_008576</name>
</gene>
<dbReference type="OrthoDB" id="336088at2759"/>
<feature type="region of interest" description="Disordered" evidence="5">
    <location>
        <begin position="473"/>
        <end position="499"/>
    </location>
</feature>
<dbReference type="GO" id="GO:0036205">
    <property type="term" value="P:histone catabolic process"/>
    <property type="evidence" value="ECO:0007669"/>
    <property type="project" value="TreeGrafter"/>
</dbReference>
<dbReference type="InterPro" id="IPR001965">
    <property type="entry name" value="Znf_PHD"/>
</dbReference>
<reference evidence="9 10" key="1">
    <citation type="submission" date="2019-07" db="EMBL/GenBank/DDBJ databases">
        <title>Finished genome of Venturia effusa.</title>
        <authorList>
            <person name="Young C.A."/>
            <person name="Cox M.P."/>
            <person name="Ganley A.R.D."/>
            <person name="David W.J."/>
        </authorList>
    </citation>
    <scope>NUCLEOTIDE SEQUENCE [LARGE SCALE GENOMIC DNA]</scope>
    <source>
        <strain evidence="10">albino</strain>
    </source>
</reference>
<dbReference type="GO" id="GO:0048189">
    <property type="term" value="C:Lid2 complex"/>
    <property type="evidence" value="ECO:0007669"/>
    <property type="project" value="TreeGrafter"/>
</dbReference>
<feature type="region of interest" description="Disordered" evidence="5">
    <location>
        <begin position="1383"/>
        <end position="1425"/>
    </location>
</feature>
<evidence type="ECO:0000259" key="8">
    <source>
        <dbReference type="PROSITE" id="PS51805"/>
    </source>
</evidence>
<evidence type="ECO:0000259" key="7">
    <source>
        <dbReference type="PROSITE" id="PS51156"/>
    </source>
</evidence>
<dbReference type="STRING" id="50376.A0A517KX11"/>
<dbReference type="Gene3D" id="1.10.10.60">
    <property type="entry name" value="Homeodomain-like"/>
    <property type="match status" value="1"/>
</dbReference>
<dbReference type="CDD" id="cd15571">
    <property type="entry name" value="ePHD"/>
    <property type="match status" value="1"/>
</dbReference>
<protein>
    <recommendedName>
        <fullName evidence="11">PHD type zinc finger protein with BAH domain-containing protein</fullName>
    </recommendedName>
</protein>
<keyword evidence="4" id="KW-0539">Nucleus</keyword>
<keyword evidence="10" id="KW-1185">Reference proteome</keyword>
<dbReference type="SMART" id="SM00439">
    <property type="entry name" value="BAH"/>
    <property type="match status" value="1"/>
</dbReference>
<dbReference type="Proteomes" id="UP000316270">
    <property type="component" value="Chromosome 1"/>
</dbReference>
<feature type="compositionally biased region" description="Basic and acidic residues" evidence="5">
    <location>
        <begin position="1"/>
        <end position="21"/>
    </location>
</feature>
<feature type="region of interest" description="Disordered" evidence="5">
    <location>
        <begin position="1"/>
        <end position="159"/>
    </location>
</feature>
<dbReference type="PANTHER" id="PTHR47672:SF1">
    <property type="entry name" value="E3 UBIQUITIN-PROTEIN LIGASE SNT2"/>
    <property type="match status" value="1"/>
</dbReference>
<keyword evidence="1" id="KW-0479">Metal-binding</keyword>
<feature type="region of interest" description="Disordered" evidence="5">
    <location>
        <begin position="1318"/>
        <end position="1366"/>
    </location>
</feature>
<dbReference type="InterPro" id="IPR043151">
    <property type="entry name" value="BAH_sf"/>
</dbReference>
<feature type="compositionally biased region" description="Basic and acidic residues" evidence="5">
    <location>
        <begin position="1123"/>
        <end position="1137"/>
    </location>
</feature>
<feature type="compositionally biased region" description="Polar residues" evidence="5">
    <location>
        <begin position="1594"/>
        <end position="1627"/>
    </location>
</feature>
<sequence length="1710" mass="189002">MVSTDGERSARASKTSSREASRGLVADENSTAGSRTMTKSSLSRLASPAISAKANTPGVDESAHSEAMTRLPSTSSQVSSKEPPAPVSSSYGTRSRNRRGGDRPNYAEDTEMDFEMANQANIRPSDPSLSSSDDEPLSPVPSGLPQSPPPAPAPSKRAVATSNGWNALNKEASVPSMSAVTAAPTVPAPSRKRKAAAVANHNIALGNPPAPPTAHTGPKKGGIPALPILPSRETNMVTFEKCNTTLNKDGHLVSDEGVVYAPNDHIYLICEPPGDPYYIGRIMEFRCQVPEDTTTPVEFIRINWVYRPRDVQRFVNDSRLVYVTMHSDLSPLTSLRGKCQLKHRSEISDIDAYRKIPDSFWYNQCFDRFIHRWYEVIPTSAVTNVPRNVKKTLDKRWKFVVVEASRVKDLTSEVKLCAKCDGYCAADDSVDCAICKHTFHLTCVRPALARKPARGFAWACAVCSRAAEKRREARRTPLVGENETDAEEEEVVEEEEEDPAILAERAARAKAEAATENITSEAEIAHAKMWSYRYLGIHCRVEDALQYEDRAIYPRASSRLGPKHQANAPDWYGRPVELVKPLEIKKKYMKTGPKKGQEKITKETQQAIEADRANKANRPKWMQDEPLGYVHRGEDLPNDDPNCTALLAFKLPPAIPSTRGEDDISMPPEDVIDSYMVRAKAIANDIGVEPYSTDFLDRAIFLLQQNSFDQDAALRQLKKTKKVGDWPKARWQTRKDLRDPRFTLKDDEKKRFETAVARHGSELRLVRQYVRTQSHADIVRYWYYWKKTPRGKQIWGAYEGRKNSSKIKKVNSTDTATKLLDDVADDEDDSAFDNVKVYSKGRKMSCKFCNTKKSRFWRRAPNTAPGQVQAADGRSKEKGSSFMVALCSRCARLWRRYAIQWEDQDETNKKISQGGGRAWKRRVDEELMKEWAIAENAPPDGPDDYELMLAAQAAAEPPKKKQKAGTDGIITPPQVEAPKKKSLPPPPPPPPPREPTPPPIPSPAKMRILPCGVCDTIEPNETMLGCRDCRLAVHRNCYGVTGPRNSNKWGCDPCANDRSAMNNSADPAAYSYKCVLCPVTYTEQTLVEPPKVSHKRKTDREREKERQEKELCEELEQQYTRSQEQKGKPTRPREALKRTADNKWVHVSCAVWTPEIRFSNPATLDVAEGIPLIPRARREQICKLCKTANGACVSCHHCNANFHVACAYQHGYSFGFDITPVKASRRDAVTTVTLGAETGVMTAAIWCKEHASSTIKTTIHYLNEVLDDSGKIALQLFAEKYKQADLTLTGTARKANYLDEITKSHAPAVQPITIGSNRRVSTTASVTGTRTARNSSAGLPLPKEEPRDSETRLSTPQKERPVRRCATCDTDVSPKWWKHIEKAKSAKEPVLPPSADVPMSNGTDHDGLSSKESPTPGDNPLLPNGHAVETREKSVTFGVLVPQPKADTPPAPDREASVEVAPIVYDCNRCHWKLLEEPKEVEQSEVEIEATPPVVERTMSPPRQHAAENLWGAASHLPVQQLASQLEYPPHQHTQNWRYQNGLPSNGLTNGLANGSSHSPPPVPRRTGFGGPSPPPSSMLDPRLTHYPPAVPSYVTSNGQGVPSRPYASTSPALVSSLPNGLSSQHGQPIRSPTLPGSSIHTAHRQSDNSYNGGPPARQPGPYSYMDRSPTQAIAAPRPSTPRDVSAVPAAARGVHGASASPSVHNILND</sequence>
<dbReference type="SMART" id="SM00249">
    <property type="entry name" value="PHD"/>
    <property type="match status" value="3"/>
</dbReference>
<proteinExistence type="predicted"/>
<feature type="region of interest" description="Disordered" evidence="5">
    <location>
        <begin position="954"/>
        <end position="1004"/>
    </location>
</feature>
<evidence type="ECO:0000256" key="5">
    <source>
        <dbReference type="SAM" id="MobiDB-lite"/>
    </source>
</evidence>
<keyword evidence="2" id="KW-0863">Zinc-finger</keyword>
<dbReference type="InterPro" id="IPR019787">
    <property type="entry name" value="Znf_PHD-finger"/>
</dbReference>
<dbReference type="InterPro" id="IPR034732">
    <property type="entry name" value="EPHD"/>
</dbReference>
<dbReference type="SUPFAM" id="SSF57903">
    <property type="entry name" value="FYVE/PHD zinc finger"/>
    <property type="match status" value="2"/>
</dbReference>
<name>A0A517KX11_9PEZI</name>
<evidence type="ECO:0000259" key="6">
    <source>
        <dbReference type="PROSITE" id="PS51038"/>
    </source>
</evidence>
<feature type="region of interest" description="Disordered" evidence="5">
    <location>
        <begin position="1087"/>
        <end position="1137"/>
    </location>
</feature>
<feature type="compositionally biased region" description="Basic and acidic residues" evidence="5">
    <location>
        <begin position="1098"/>
        <end position="1112"/>
    </location>
</feature>
<dbReference type="PROSITE" id="PS51038">
    <property type="entry name" value="BAH"/>
    <property type="match status" value="1"/>
</dbReference>
<dbReference type="EMBL" id="CP042185">
    <property type="protein sequence ID" value="QDS67921.1"/>
    <property type="molecule type" value="Genomic_DNA"/>
</dbReference>
<feature type="region of interest" description="Disordered" evidence="5">
    <location>
        <begin position="1535"/>
        <end position="1710"/>
    </location>
</feature>